<dbReference type="SUPFAM" id="SSF55961">
    <property type="entry name" value="Bet v1-like"/>
    <property type="match status" value="1"/>
</dbReference>
<reference evidence="2" key="1">
    <citation type="submission" date="2023-08" db="EMBL/GenBank/DDBJ databases">
        <title>A de novo genome assembly of Solanum verrucosum Schlechtendal, a Mexican diploid species geographically isolated from the other diploid A-genome species in potato relatives.</title>
        <authorList>
            <person name="Hosaka K."/>
        </authorList>
    </citation>
    <scope>NUCLEOTIDE SEQUENCE</scope>
    <source>
        <tissue evidence="2">Young leaves</tissue>
    </source>
</reference>
<sequence length="450" mass="51952">MRVRRDVSIFENQFVFLPRLSTTKAIHLVRRLVKKYWERKSDLHVVFIDFEKAYDKVLERIHLEMLGSRGVPVAYIRAIKDVYDGAKTRVRTMRRDLEHFPVELGLHQGSVQVAGITTVISDLDLKNLIDVVNKKFQANEKWEDVINRRTDRFSYCAQCCKLKDAPLKYLSVTVFENCSVEMIRDFYMDNDFRKIWDKTLIEHKQLQVDSSSGTETGLMIKKFPLLTPREYILAWRVWEGNDGSFYCFTKECEYPLAQRRKKYVRVRLFRSGWRIKKVSGRNACEIQMVHQEDAGLNVEMAKLAFAKGIWSYVCKMDDALRQYVDHHSQLTSGVNAVTLIQKVPLGLDTLDHTRGLINPEICTSSDYCGGVSHECNAREQRKEPSNNLVPNMLMLLGGAICMSRGLSNLGSKVAMACILSKLVKLNGMRSKNLQRFSQIEVQTRVECDDK</sequence>
<dbReference type="GO" id="GO:0008289">
    <property type="term" value="F:lipid binding"/>
    <property type="evidence" value="ECO:0007669"/>
    <property type="project" value="InterPro"/>
</dbReference>
<organism evidence="2 3">
    <name type="scientific">Solanum verrucosum</name>
    <dbReference type="NCBI Taxonomy" id="315347"/>
    <lineage>
        <taxon>Eukaryota</taxon>
        <taxon>Viridiplantae</taxon>
        <taxon>Streptophyta</taxon>
        <taxon>Embryophyta</taxon>
        <taxon>Tracheophyta</taxon>
        <taxon>Spermatophyta</taxon>
        <taxon>Magnoliopsida</taxon>
        <taxon>eudicotyledons</taxon>
        <taxon>Gunneridae</taxon>
        <taxon>Pentapetalae</taxon>
        <taxon>asterids</taxon>
        <taxon>lamiids</taxon>
        <taxon>Solanales</taxon>
        <taxon>Solanaceae</taxon>
        <taxon>Solanoideae</taxon>
        <taxon>Solaneae</taxon>
        <taxon>Solanum</taxon>
    </lineage>
</organism>
<accession>A0AAF0QHV3</accession>
<dbReference type="InterPro" id="IPR002913">
    <property type="entry name" value="START_lipid-bd_dom"/>
</dbReference>
<evidence type="ECO:0000313" key="3">
    <source>
        <dbReference type="Proteomes" id="UP001234989"/>
    </source>
</evidence>
<evidence type="ECO:0000313" key="2">
    <source>
        <dbReference type="EMBL" id="WMV22610.1"/>
    </source>
</evidence>
<feature type="domain" description="START" evidence="1">
    <location>
        <begin position="113"/>
        <end position="325"/>
    </location>
</feature>
<dbReference type="Proteomes" id="UP001234989">
    <property type="component" value="Chromosome 3"/>
</dbReference>
<name>A0AAF0QHV3_SOLVR</name>
<dbReference type="GO" id="GO:0005737">
    <property type="term" value="C:cytoplasm"/>
    <property type="evidence" value="ECO:0007669"/>
    <property type="project" value="UniProtKB-ARBA"/>
</dbReference>
<dbReference type="Gene3D" id="3.30.530.20">
    <property type="match status" value="1"/>
</dbReference>
<keyword evidence="3" id="KW-1185">Reference proteome</keyword>
<evidence type="ECO:0000259" key="1">
    <source>
        <dbReference type="PROSITE" id="PS50848"/>
    </source>
</evidence>
<dbReference type="AlphaFoldDB" id="A0AAF0QHV3"/>
<dbReference type="PANTHER" id="PTHR19308:SF13">
    <property type="entry name" value="OS02G0468400 PROTEIN"/>
    <property type="match status" value="1"/>
</dbReference>
<dbReference type="PROSITE" id="PS50848">
    <property type="entry name" value="START"/>
    <property type="match status" value="1"/>
</dbReference>
<dbReference type="InterPro" id="IPR023393">
    <property type="entry name" value="START-like_dom_sf"/>
</dbReference>
<dbReference type="PANTHER" id="PTHR19308">
    <property type="entry name" value="PHOSPHATIDYLCHOLINE TRANSFER PROTEIN"/>
    <property type="match status" value="1"/>
</dbReference>
<proteinExistence type="predicted"/>
<dbReference type="InterPro" id="IPR051213">
    <property type="entry name" value="START_lipid_transfer"/>
</dbReference>
<dbReference type="EMBL" id="CP133614">
    <property type="protein sequence ID" value="WMV22610.1"/>
    <property type="molecule type" value="Genomic_DNA"/>
</dbReference>
<protein>
    <recommendedName>
        <fullName evidence="1">START domain-containing protein</fullName>
    </recommendedName>
</protein>
<gene>
    <name evidence="2" type="ORF">MTR67_015995</name>
</gene>
<dbReference type="Pfam" id="PF01852">
    <property type="entry name" value="START"/>
    <property type="match status" value="1"/>
</dbReference>